<evidence type="ECO:0000256" key="9">
    <source>
        <dbReference type="SAM" id="Phobius"/>
    </source>
</evidence>
<evidence type="ECO:0000256" key="6">
    <source>
        <dbReference type="ARBA" id="ARBA00046312"/>
    </source>
</evidence>
<evidence type="ECO:0000256" key="5">
    <source>
        <dbReference type="ARBA" id="ARBA00023242"/>
    </source>
</evidence>
<dbReference type="GO" id="GO:0005640">
    <property type="term" value="C:nuclear outer membrane"/>
    <property type="evidence" value="ECO:0007669"/>
    <property type="project" value="UniProtKB-SubCell"/>
</dbReference>
<dbReference type="InterPro" id="IPR018159">
    <property type="entry name" value="Spectrin/alpha-actinin"/>
</dbReference>
<keyword evidence="12" id="KW-1185">Reference proteome</keyword>
<evidence type="ECO:0000256" key="2">
    <source>
        <dbReference type="ARBA" id="ARBA00022692"/>
    </source>
</evidence>
<dbReference type="Gene3D" id="1.20.58.60">
    <property type="match status" value="1"/>
</dbReference>
<dbReference type="CDD" id="cd00176">
    <property type="entry name" value="SPEC"/>
    <property type="match status" value="1"/>
</dbReference>
<feature type="topological domain" description="Cytoplasmic" evidence="7">
    <location>
        <begin position="1"/>
        <end position="526"/>
    </location>
</feature>
<keyword evidence="5" id="KW-0539">Nucleus</keyword>
<protein>
    <recommendedName>
        <fullName evidence="10">KASH domain-containing protein</fullName>
    </recommendedName>
</protein>
<evidence type="ECO:0000313" key="12">
    <source>
        <dbReference type="Proteomes" id="UP000324091"/>
    </source>
</evidence>
<feature type="topological domain" description="Perinuclear space" evidence="7">
    <location>
        <begin position="548"/>
        <end position="577"/>
    </location>
</feature>
<comment type="caution">
    <text evidence="11">The sequence shown here is derived from an EMBL/GenBank/DDBJ whole genome shotgun (WGS) entry which is preliminary data.</text>
</comment>
<gene>
    <name evidence="11" type="ORF">D4764_12G0011450</name>
</gene>
<feature type="domain" description="KASH" evidence="10">
    <location>
        <begin position="518"/>
        <end position="577"/>
    </location>
</feature>
<evidence type="ECO:0000256" key="3">
    <source>
        <dbReference type="ARBA" id="ARBA00022989"/>
    </source>
</evidence>
<evidence type="ECO:0000256" key="1">
    <source>
        <dbReference type="ARBA" id="ARBA00008619"/>
    </source>
</evidence>
<keyword evidence="2 7" id="KW-0812">Transmembrane</keyword>
<feature type="region of interest" description="Disordered" evidence="8">
    <location>
        <begin position="92"/>
        <end position="125"/>
    </location>
</feature>
<feature type="region of interest" description="Disordered" evidence="8">
    <location>
        <begin position="365"/>
        <end position="397"/>
    </location>
</feature>
<feature type="transmembrane region" description="Helical" evidence="9">
    <location>
        <begin position="531"/>
        <end position="549"/>
    </location>
</feature>
<dbReference type="Pfam" id="PF10541">
    <property type="entry name" value="KASH"/>
    <property type="match status" value="1"/>
</dbReference>
<proteinExistence type="inferred from homology"/>
<keyword evidence="3 9" id="KW-1133">Transmembrane helix</keyword>
<dbReference type="InterPro" id="IPR030268">
    <property type="entry name" value="SYNE4"/>
</dbReference>
<reference evidence="11 12" key="1">
    <citation type="submission" date="2019-04" db="EMBL/GenBank/DDBJ databases">
        <title>Chromosome genome assembly for Takifugu flavidus.</title>
        <authorList>
            <person name="Xiao S."/>
        </authorList>
    </citation>
    <scope>NUCLEOTIDE SEQUENCE [LARGE SCALE GENOMIC DNA]</scope>
    <source>
        <strain evidence="11">HTHZ2018</strain>
        <tissue evidence="11">Muscle</tissue>
    </source>
</reference>
<dbReference type="Proteomes" id="UP000324091">
    <property type="component" value="Chromosome 12"/>
</dbReference>
<dbReference type="EMBL" id="RHFK02000004">
    <property type="protein sequence ID" value="TWW77755.1"/>
    <property type="molecule type" value="Genomic_DNA"/>
</dbReference>
<dbReference type="InterPro" id="IPR012315">
    <property type="entry name" value="KASH"/>
</dbReference>
<comment type="subcellular location">
    <subcellularLocation>
        <location evidence="6">Nucleus outer membrane</location>
        <topology evidence="6">Single-pass type IV membrane protein</topology>
    </subcellularLocation>
</comment>
<dbReference type="SMART" id="SM01249">
    <property type="entry name" value="KASH"/>
    <property type="match status" value="1"/>
</dbReference>
<dbReference type="GO" id="GO:0034993">
    <property type="term" value="C:meiotic nuclear membrane microtubule tethering complex"/>
    <property type="evidence" value="ECO:0007669"/>
    <property type="project" value="InterPro"/>
</dbReference>
<dbReference type="SUPFAM" id="SSF46966">
    <property type="entry name" value="Spectrin repeat"/>
    <property type="match status" value="1"/>
</dbReference>
<name>A0A5C6PEK5_9TELE</name>
<feature type="compositionally biased region" description="Pro residues" evidence="8">
    <location>
        <begin position="385"/>
        <end position="394"/>
    </location>
</feature>
<evidence type="ECO:0000256" key="7">
    <source>
        <dbReference type="PROSITE-ProRule" id="PRU00385"/>
    </source>
</evidence>
<comment type="similarity">
    <text evidence="1">Belongs to the nesprin family.</text>
</comment>
<evidence type="ECO:0000259" key="10">
    <source>
        <dbReference type="PROSITE" id="PS51049"/>
    </source>
</evidence>
<evidence type="ECO:0000256" key="8">
    <source>
        <dbReference type="SAM" id="MobiDB-lite"/>
    </source>
</evidence>
<sequence length="577" mass="64690">MGRSGSALRSCRCAPRSAQGGAYDYLQPVGSRDALLLSRSTAGATNRKWHRRFFWGSEARSRFPERSSRFRLKHLLTRLKVALMMPVWPVVPPPSDHHGDTEDTAPLQDPPIKEEQGGGGWSDEEDLEEFGGLDRKWLLWHDFMKEHAHLETWLHSTEQAIACASPAHITYVGAKEKLRRLERLRCEAWIRLVQSDSLTQRSRTLTRLFGGAMRTRLLALARSCGQRCEDVLVELEAAGARLKHLVREWEGFEEERAELGLWLAELDARLTDTDHLTGSTCQKLQRLQLFQQRVCVNAARLNDFLRRGELLMRRCEAGDARVVERELLELLRCRGRVLHDISRTHTRLLSMRLVFEDDHVLSQASDSGCPSESLLEEDEALDPASSPPHPPLTPDDPVLEWDPSVDIGHSVCQDAAAASCFTSSTGVKRRSYLGTQDQEAELRLKGWLGHAHTSVEARWATSTPARREAEPNVDRELIGAWLGVESPAPSCSRMVQTEVLPPEEDSCCEEEQRIRSELGVTSSGVPFTSPALLLLLLLLAALLLACLCWKSVACRHRAAVPFSPHLMLTYVNGPPPT</sequence>
<dbReference type="PANTHER" id="PTHR21640:SF1">
    <property type="entry name" value="NESPRIN-4"/>
    <property type="match status" value="1"/>
</dbReference>
<keyword evidence="4 7" id="KW-0472">Membrane</keyword>
<evidence type="ECO:0000313" key="11">
    <source>
        <dbReference type="EMBL" id="TWW77755.1"/>
    </source>
</evidence>
<dbReference type="PANTHER" id="PTHR21640">
    <property type="match status" value="1"/>
</dbReference>
<dbReference type="AlphaFoldDB" id="A0A5C6PEK5"/>
<organism evidence="11 12">
    <name type="scientific">Takifugu flavidus</name>
    <name type="common">sansaifugu</name>
    <dbReference type="NCBI Taxonomy" id="433684"/>
    <lineage>
        <taxon>Eukaryota</taxon>
        <taxon>Metazoa</taxon>
        <taxon>Chordata</taxon>
        <taxon>Craniata</taxon>
        <taxon>Vertebrata</taxon>
        <taxon>Euteleostomi</taxon>
        <taxon>Actinopterygii</taxon>
        <taxon>Neopterygii</taxon>
        <taxon>Teleostei</taxon>
        <taxon>Neoteleostei</taxon>
        <taxon>Acanthomorphata</taxon>
        <taxon>Eupercaria</taxon>
        <taxon>Tetraodontiformes</taxon>
        <taxon>Tetradontoidea</taxon>
        <taxon>Tetraodontidae</taxon>
        <taxon>Takifugu</taxon>
    </lineage>
</organism>
<evidence type="ECO:0000256" key="4">
    <source>
        <dbReference type="ARBA" id="ARBA00023136"/>
    </source>
</evidence>
<accession>A0A5C6PEK5</accession>
<dbReference type="PROSITE" id="PS51049">
    <property type="entry name" value="KASH"/>
    <property type="match status" value="1"/>
</dbReference>